<dbReference type="EMBL" id="CP003243">
    <property type="protein sequence ID" value="AFC99092.1"/>
    <property type="molecule type" value="Genomic_DNA"/>
</dbReference>
<dbReference type="HOGENOM" id="CLU_019704_1_0_2"/>
<protein>
    <recommendedName>
        <fullName evidence="4">Probable porphobilinogen deaminase</fullName>
        <shortName evidence="4">PBG</shortName>
        <ecNumber evidence="4">2.5.1.61</ecNumber>
    </recommendedName>
    <alternativeName>
        <fullName evidence="4">Hydroxymethylbilane synthase</fullName>
        <shortName evidence="4">HMBS</shortName>
    </alternativeName>
    <alternativeName>
        <fullName evidence="4">Pre-uroporphyrinogen synthase</fullName>
    </alternativeName>
</protein>
<comment type="similarity">
    <text evidence="1 4">Belongs to the HMBS family.</text>
</comment>
<dbReference type="KEGG" id="mez:Mtc_0321"/>
<dbReference type="InterPro" id="IPR000860">
    <property type="entry name" value="HemC"/>
</dbReference>
<dbReference type="Gene3D" id="3.40.190.10">
    <property type="entry name" value="Periplasmic binding protein-like II"/>
    <property type="match status" value="2"/>
</dbReference>
<sequence>MRIGTRGSRLAMAQADKVCRMLRERGIDAEPVVIKTSGDIHTSEPLHVIKGGVGAFVREIDEFLLNGEVDAAVHSLKDVPTKRPPGLATAAVLRRESALDVAISRSGERLSELKEGAVVGTSSTRRAALIKRHYPGLVTKNIRGNVDTRLRKLRDGEYDAILLAEAGLIRLGISLPVERLDPYEFVPSANQGVIAVVARPGTAAFEAASALNDFDTWLETRVERLITSALDGGCVVPMGAYARRAGDDLDVVCEVLSLDGRRQARVRERIPVDGYEAHAMRLAESLAANGGKELVEEAKRELKG</sequence>
<keyword evidence="8" id="KW-1185">Reference proteome</keyword>
<feature type="domain" description="Porphobilinogen deaminase C-terminal" evidence="6">
    <location>
        <begin position="217"/>
        <end position="287"/>
    </location>
</feature>
<evidence type="ECO:0000256" key="4">
    <source>
        <dbReference type="HAMAP-Rule" id="MF_00260"/>
    </source>
</evidence>
<dbReference type="RefSeq" id="WP_014404931.1">
    <property type="nucleotide sequence ID" value="NC_017034.1"/>
</dbReference>
<dbReference type="InterPro" id="IPR036803">
    <property type="entry name" value="Porphobilinogen_deaminase_C_sf"/>
</dbReference>
<keyword evidence="3 4" id="KW-0627">Porphyrin biosynthesis</keyword>
<dbReference type="FunFam" id="3.40.190.10:FF:000005">
    <property type="entry name" value="Porphobilinogen deaminase"/>
    <property type="match status" value="1"/>
</dbReference>
<dbReference type="GO" id="GO:0004418">
    <property type="term" value="F:hydroxymethylbilane synthase activity"/>
    <property type="evidence" value="ECO:0007669"/>
    <property type="project" value="UniProtKB-UniRule"/>
</dbReference>
<feature type="domain" description="Porphobilinogen deaminase N-terminal" evidence="5">
    <location>
        <begin position="1"/>
        <end position="202"/>
    </location>
</feature>
<dbReference type="Gene3D" id="3.30.160.40">
    <property type="entry name" value="Porphobilinogen deaminase, C-terminal domain"/>
    <property type="match status" value="1"/>
</dbReference>
<dbReference type="PANTHER" id="PTHR11557">
    <property type="entry name" value="PORPHOBILINOGEN DEAMINASE"/>
    <property type="match status" value="1"/>
</dbReference>
<dbReference type="InterPro" id="IPR022418">
    <property type="entry name" value="Porphobilinogen_deaminase_C"/>
</dbReference>
<evidence type="ECO:0000259" key="5">
    <source>
        <dbReference type="Pfam" id="PF01379"/>
    </source>
</evidence>
<name>H8IA26_METCZ</name>
<gene>
    <name evidence="4 7" type="primary">hemC</name>
    <name evidence="7" type="ordered locus">Mtc_0321</name>
</gene>
<proteinExistence type="inferred from homology"/>
<dbReference type="Proteomes" id="UP000005233">
    <property type="component" value="Chromosome"/>
</dbReference>
<evidence type="ECO:0000313" key="7">
    <source>
        <dbReference type="EMBL" id="AFC99092.1"/>
    </source>
</evidence>
<dbReference type="UniPathway" id="UPA00251">
    <property type="reaction ID" value="UER00319"/>
</dbReference>
<comment type="miscellaneous">
    <text evidence="4">The porphobilinogen subunits are added to the dipyrromethane group.</text>
</comment>
<comment type="pathway">
    <text evidence="4">Porphyrin-containing compound metabolism; protoporphyrin-IX biosynthesis; coproporphyrinogen-III from 5-aminolevulinate: step 2/4.</text>
</comment>
<feature type="modified residue" description="S-(dipyrrolylmethanemethyl)cysteine" evidence="4">
    <location>
        <position position="234"/>
    </location>
</feature>
<dbReference type="OrthoDB" id="8042at2157"/>
<evidence type="ECO:0000256" key="3">
    <source>
        <dbReference type="ARBA" id="ARBA00023244"/>
    </source>
</evidence>
<evidence type="ECO:0000256" key="2">
    <source>
        <dbReference type="ARBA" id="ARBA00022679"/>
    </source>
</evidence>
<evidence type="ECO:0000259" key="6">
    <source>
        <dbReference type="Pfam" id="PF03900"/>
    </source>
</evidence>
<organism evidence="7 8">
    <name type="scientific">Methanocella conradii (strain DSM 24694 / JCM 17849 / CGMCC 1.5162 / HZ254)</name>
    <dbReference type="NCBI Taxonomy" id="1041930"/>
    <lineage>
        <taxon>Archaea</taxon>
        <taxon>Methanobacteriati</taxon>
        <taxon>Methanobacteriota</taxon>
        <taxon>Stenosarchaea group</taxon>
        <taxon>Methanomicrobia</taxon>
        <taxon>Methanocellales</taxon>
        <taxon>Methanocellaceae</taxon>
        <taxon>Methanocella</taxon>
    </lineage>
</organism>
<comment type="cofactor">
    <cofactor evidence="4">
        <name>dipyrromethane</name>
        <dbReference type="ChEBI" id="CHEBI:60342"/>
    </cofactor>
    <text evidence="4">Binds 1 dipyrromethane group covalently.</text>
</comment>
<comment type="function">
    <text evidence="4">Tetrapolymerization of the monopyrrole PBG into the hydroxymethylbilane pre-uroporphyrinogen in several discrete steps.</text>
</comment>
<dbReference type="SUPFAM" id="SSF54782">
    <property type="entry name" value="Porphobilinogen deaminase (hydroxymethylbilane synthase), C-terminal domain"/>
    <property type="match status" value="1"/>
</dbReference>
<dbReference type="InterPro" id="IPR022419">
    <property type="entry name" value="Porphobilin_deaminase_cofac_BS"/>
</dbReference>
<dbReference type="eggNOG" id="arCOG04299">
    <property type="taxonomic scope" value="Archaea"/>
</dbReference>
<evidence type="ECO:0000256" key="1">
    <source>
        <dbReference type="ARBA" id="ARBA00005638"/>
    </source>
</evidence>
<comment type="catalytic activity">
    <reaction evidence="4">
        <text>4 porphobilinogen + H2O = hydroxymethylbilane + 4 NH4(+)</text>
        <dbReference type="Rhea" id="RHEA:13185"/>
        <dbReference type="ChEBI" id="CHEBI:15377"/>
        <dbReference type="ChEBI" id="CHEBI:28938"/>
        <dbReference type="ChEBI" id="CHEBI:57845"/>
        <dbReference type="ChEBI" id="CHEBI:58126"/>
        <dbReference type="EC" id="2.5.1.61"/>
    </reaction>
</comment>
<dbReference type="GeneID" id="11970202"/>
<dbReference type="STRING" id="1041930.Mtc_0321"/>
<dbReference type="PRINTS" id="PR00151">
    <property type="entry name" value="PORPHBDMNASE"/>
</dbReference>
<keyword evidence="2 4" id="KW-0808">Transferase</keyword>
<dbReference type="AlphaFoldDB" id="H8IA26"/>
<dbReference type="PANTHER" id="PTHR11557:SF0">
    <property type="entry name" value="PORPHOBILINOGEN DEAMINASE"/>
    <property type="match status" value="1"/>
</dbReference>
<dbReference type="GO" id="GO:0005737">
    <property type="term" value="C:cytoplasm"/>
    <property type="evidence" value="ECO:0007669"/>
    <property type="project" value="UniProtKB-UniRule"/>
</dbReference>
<dbReference type="GO" id="GO:0006782">
    <property type="term" value="P:protoporphyrinogen IX biosynthetic process"/>
    <property type="evidence" value="ECO:0007669"/>
    <property type="project" value="UniProtKB-UniRule"/>
</dbReference>
<dbReference type="Pfam" id="PF03900">
    <property type="entry name" value="Porphobil_deamC"/>
    <property type="match status" value="1"/>
</dbReference>
<dbReference type="InterPro" id="IPR022417">
    <property type="entry name" value="Porphobilin_deaminase_N"/>
</dbReference>
<dbReference type="NCBIfam" id="TIGR00212">
    <property type="entry name" value="hemC"/>
    <property type="match status" value="1"/>
</dbReference>
<accession>H8IA26</accession>
<dbReference type="EC" id="2.5.1.61" evidence="4"/>
<reference evidence="7 8" key="1">
    <citation type="journal article" date="2012" name="J. Bacteriol.">
        <title>Complete genome sequence of a thermophilic methanogen, Methanocella conradii HZ254, isolated from Chinese rice field soil.</title>
        <authorList>
            <person name="Lu Z."/>
            <person name="Lu Y."/>
        </authorList>
    </citation>
    <scope>NUCLEOTIDE SEQUENCE [LARGE SCALE GENOMIC DNA]</scope>
    <source>
        <strain evidence="8">DSM 24694 / JCM 17849 / CGMCC 1.5162 / HZ254</strain>
    </source>
</reference>
<evidence type="ECO:0000313" key="8">
    <source>
        <dbReference type="Proteomes" id="UP000005233"/>
    </source>
</evidence>
<dbReference type="HAMAP" id="MF_00260">
    <property type="entry name" value="Porphobil_deam"/>
    <property type="match status" value="1"/>
</dbReference>
<dbReference type="Pfam" id="PF01379">
    <property type="entry name" value="Porphobil_deam"/>
    <property type="match status" value="1"/>
</dbReference>
<dbReference type="PROSITE" id="PS00533">
    <property type="entry name" value="PORPHOBILINOGEN_DEAM"/>
    <property type="match status" value="1"/>
</dbReference>
<dbReference type="PIRSF" id="PIRSF001438">
    <property type="entry name" value="4pyrrol_synth_OHMeBilane_synth"/>
    <property type="match status" value="1"/>
</dbReference>
<dbReference type="SUPFAM" id="SSF53850">
    <property type="entry name" value="Periplasmic binding protein-like II"/>
    <property type="match status" value="1"/>
</dbReference>